<accession>A0AAQ3P977</accession>
<sequence>MILLSMAIALVTKINDPASIFFVANNPLPLISDLLISTAPMCSASSGSFPRNPFETQSERSKHPVLDKSSKLLHLSKYPLTLSAFPSSVAVLKHSRAEAYRLRQSKILPLHKRVFECVASSSKAWSQS</sequence>
<dbReference type="EMBL" id="CP144700">
    <property type="protein sequence ID" value="WVZ23365.1"/>
    <property type="molecule type" value="Genomic_DNA"/>
</dbReference>
<protein>
    <submittedName>
        <fullName evidence="2">Uncharacterized protein</fullName>
    </submittedName>
</protein>
<reference evidence="2 3" key="1">
    <citation type="journal article" date="2023" name="Life. Sci Alliance">
        <title>Evolutionary insights into 3D genome organization and epigenetic landscape of Vigna mungo.</title>
        <authorList>
            <person name="Junaid A."/>
            <person name="Singh B."/>
            <person name="Bhatia S."/>
        </authorList>
    </citation>
    <scope>NUCLEOTIDE SEQUENCE [LARGE SCALE GENOMIC DNA]</scope>
    <source>
        <strain evidence="2">Urdbean</strain>
    </source>
</reference>
<dbReference type="Proteomes" id="UP001374535">
    <property type="component" value="Chromosome 1"/>
</dbReference>
<evidence type="ECO:0000313" key="2">
    <source>
        <dbReference type="EMBL" id="WVZ23365.1"/>
    </source>
</evidence>
<proteinExistence type="predicted"/>
<evidence type="ECO:0000256" key="1">
    <source>
        <dbReference type="SAM" id="MobiDB-lite"/>
    </source>
</evidence>
<organism evidence="2 3">
    <name type="scientific">Vigna mungo</name>
    <name type="common">Black gram</name>
    <name type="synonym">Phaseolus mungo</name>
    <dbReference type="NCBI Taxonomy" id="3915"/>
    <lineage>
        <taxon>Eukaryota</taxon>
        <taxon>Viridiplantae</taxon>
        <taxon>Streptophyta</taxon>
        <taxon>Embryophyta</taxon>
        <taxon>Tracheophyta</taxon>
        <taxon>Spermatophyta</taxon>
        <taxon>Magnoliopsida</taxon>
        <taxon>eudicotyledons</taxon>
        <taxon>Gunneridae</taxon>
        <taxon>Pentapetalae</taxon>
        <taxon>rosids</taxon>
        <taxon>fabids</taxon>
        <taxon>Fabales</taxon>
        <taxon>Fabaceae</taxon>
        <taxon>Papilionoideae</taxon>
        <taxon>50 kb inversion clade</taxon>
        <taxon>NPAAA clade</taxon>
        <taxon>indigoferoid/millettioid clade</taxon>
        <taxon>Phaseoleae</taxon>
        <taxon>Vigna</taxon>
    </lineage>
</organism>
<feature type="region of interest" description="Disordered" evidence="1">
    <location>
        <begin position="45"/>
        <end position="65"/>
    </location>
</feature>
<name>A0AAQ3P977_VIGMU</name>
<evidence type="ECO:0000313" key="3">
    <source>
        <dbReference type="Proteomes" id="UP001374535"/>
    </source>
</evidence>
<keyword evidence="3" id="KW-1185">Reference proteome</keyword>
<dbReference type="AlphaFoldDB" id="A0AAQ3P977"/>
<gene>
    <name evidence="2" type="ORF">V8G54_001909</name>
</gene>